<feature type="compositionally biased region" description="Acidic residues" evidence="1">
    <location>
        <begin position="152"/>
        <end position="165"/>
    </location>
</feature>
<accession>A0A1D1XUF7</accession>
<organism evidence="2">
    <name type="scientific">Anthurium amnicola</name>
    <dbReference type="NCBI Taxonomy" id="1678845"/>
    <lineage>
        <taxon>Eukaryota</taxon>
        <taxon>Viridiplantae</taxon>
        <taxon>Streptophyta</taxon>
        <taxon>Embryophyta</taxon>
        <taxon>Tracheophyta</taxon>
        <taxon>Spermatophyta</taxon>
        <taxon>Magnoliopsida</taxon>
        <taxon>Liliopsida</taxon>
        <taxon>Araceae</taxon>
        <taxon>Pothoideae</taxon>
        <taxon>Potheae</taxon>
        <taxon>Anthurium</taxon>
    </lineage>
</organism>
<dbReference type="AlphaFoldDB" id="A0A1D1XUF7"/>
<reference evidence="2" key="1">
    <citation type="submission" date="2015-07" db="EMBL/GenBank/DDBJ databases">
        <title>Transcriptome Assembly of Anthurium amnicola.</title>
        <authorList>
            <person name="Suzuki J."/>
        </authorList>
    </citation>
    <scope>NUCLEOTIDE SEQUENCE</scope>
</reference>
<dbReference type="PANTHER" id="PTHR33450">
    <property type="entry name" value="EMB|CAB67623.1-RELATED"/>
    <property type="match status" value="1"/>
</dbReference>
<keyword evidence="2" id="KW-0240">DNA-directed RNA polymerase</keyword>
<gene>
    <name evidence="2" type="primary">rpoC1_5</name>
    <name evidence="2" type="ORF">g.119828</name>
</gene>
<keyword evidence="2" id="KW-0804">Transcription</keyword>
<name>A0A1D1XUF7_9ARAE</name>
<dbReference type="PANTHER" id="PTHR33450:SF12">
    <property type="entry name" value="COTTON FIBER PROTEIN"/>
    <property type="match status" value="1"/>
</dbReference>
<dbReference type="GO" id="GO:0000428">
    <property type="term" value="C:DNA-directed RNA polymerase complex"/>
    <property type="evidence" value="ECO:0007669"/>
    <property type="project" value="UniProtKB-KW"/>
</dbReference>
<proteinExistence type="predicted"/>
<sequence>MPKLSSSSSSPHPFETLPLWLFSSHRAAKMKSKASSFRKQVASLLMSTLKAKSAAVKSKTSAIKTRLIIFGLLHNHKVIMSAISHKIHALISQKKDECATAAAEDDRKTIVLHNADMNEAPLPDFTEKVDSGEGEEFMKEVEGYANLRNSLLDDEDGELGDDDSTDSQSQGHDHGEFLVEHEIDRAAELFIERFYRQMRMQRLESFKRYEEMLERSA</sequence>
<evidence type="ECO:0000313" key="2">
    <source>
        <dbReference type="EMBL" id="JAT46020.1"/>
    </source>
</evidence>
<protein>
    <submittedName>
        <fullName evidence="2">DNA-directed RNA polymerase subunit gamma</fullName>
    </submittedName>
</protein>
<evidence type="ECO:0000256" key="1">
    <source>
        <dbReference type="SAM" id="MobiDB-lite"/>
    </source>
</evidence>
<dbReference type="EMBL" id="GDJX01021916">
    <property type="protein sequence ID" value="JAT46020.1"/>
    <property type="molecule type" value="Transcribed_RNA"/>
</dbReference>
<dbReference type="InterPro" id="IPR008480">
    <property type="entry name" value="DUF761_pln"/>
</dbReference>
<feature type="region of interest" description="Disordered" evidence="1">
    <location>
        <begin position="152"/>
        <end position="172"/>
    </location>
</feature>
<dbReference type="Pfam" id="PF05553">
    <property type="entry name" value="DUF761"/>
    <property type="match status" value="1"/>
</dbReference>